<evidence type="ECO:0000313" key="1">
    <source>
        <dbReference type="EMBL" id="PNR59562.1"/>
    </source>
</evidence>
<gene>
    <name evidence="1" type="ORF">PHYPA_002353</name>
</gene>
<evidence type="ECO:0000313" key="3">
    <source>
        <dbReference type="Proteomes" id="UP000006727"/>
    </source>
</evidence>
<reference evidence="1 3" key="2">
    <citation type="journal article" date="2018" name="Plant J.">
        <title>The Physcomitrella patens chromosome-scale assembly reveals moss genome structure and evolution.</title>
        <authorList>
            <person name="Lang D."/>
            <person name="Ullrich K.K."/>
            <person name="Murat F."/>
            <person name="Fuchs J."/>
            <person name="Jenkins J."/>
            <person name="Haas F.B."/>
            <person name="Piednoel M."/>
            <person name="Gundlach H."/>
            <person name="Van Bel M."/>
            <person name="Meyberg R."/>
            <person name="Vives C."/>
            <person name="Morata J."/>
            <person name="Symeonidi A."/>
            <person name="Hiss M."/>
            <person name="Muchero W."/>
            <person name="Kamisugi Y."/>
            <person name="Saleh O."/>
            <person name="Blanc G."/>
            <person name="Decker E.L."/>
            <person name="van Gessel N."/>
            <person name="Grimwood J."/>
            <person name="Hayes R.D."/>
            <person name="Graham S.W."/>
            <person name="Gunter L.E."/>
            <person name="McDaniel S.F."/>
            <person name="Hoernstein S.N.W."/>
            <person name="Larsson A."/>
            <person name="Li F.W."/>
            <person name="Perroud P.F."/>
            <person name="Phillips J."/>
            <person name="Ranjan P."/>
            <person name="Rokshar D.S."/>
            <person name="Rothfels C.J."/>
            <person name="Schneider L."/>
            <person name="Shu S."/>
            <person name="Stevenson D.W."/>
            <person name="Thummler F."/>
            <person name="Tillich M."/>
            <person name="Villarreal Aguilar J.C."/>
            <person name="Widiez T."/>
            <person name="Wong G.K."/>
            <person name="Wymore A."/>
            <person name="Zhang Y."/>
            <person name="Zimmer A.D."/>
            <person name="Quatrano R.S."/>
            <person name="Mayer K.F.X."/>
            <person name="Goodstein D."/>
            <person name="Casacuberta J.M."/>
            <person name="Vandepoele K."/>
            <person name="Reski R."/>
            <person name="Cuming A.C."/>
            <person name="Tuskan G.A."/>
            <person name="Maumus F."/>
            <person name="Salse J."/>
            <person name="Schmutz J."/>
            <person name="Rensing S.A."/>
        </authorList>
    </citation>
    <scope>NUCLEOTIDE SEQUENCE [LARGE SCALE GENOMIC DNA]</scope>
    <source>
        <strain evidence="2 3">cv. Gransden 2004</strain>
    </source>
</reference>
<protein>
    <submittedName>
        <fullName evidence="1 2">Uncharacterized protein</fullName>
    </submittedName>
</protein>
<name>A0A2K1L0L6_PHYPA</name>
<accession>A0A2K1L0L6</accession>
<dbReference type="Gramene" id="Pp3c2_7450V3.1">
    <property type="protein sequence ID" value="PAC:32934413.CDS.1"/>
    <property type="gene ID" value="Pp3c2_7450"/>
</dbReference>
<dbReference type="AlphaFoldDB" id="A0A2K1L0L6"/>
<dbReference type="EnsemblPlants" id="Pp3c2_7450V3.1">
    <property type="protein sequence ID" value="PAC:32934413.CDS.1"/>
    <property type="gene ID" value="Pp3c2_7450"/>
</dbReference>
<sequence length="54" mass="5952">MARCKHNSSLTWLLSRRKQLGAYESAEACLSQIAISLESNSRVSACCATQTFKT</sequence>
<evidence type="ECO:0000313" key="2">
    <source>
        <dbReference type="EnsemblPlants" id="PAC:32934413.CDS.1"/>
    </source>
</evidence>
<organism evidence="1">
    <name type="scientific">Physcomitrium patens</name>
    <name type="common">Spreading-leaved earth moss</name>
    <name type="synonym">Physcomitrella patens</name>
    <dbReference type="NCBI Taxonomy" id="3218"/>
    <lineage>
        <taxon>Eukaryota</taxon>
        <taxon>Viridiplantae</taxon>
        <taxon>Streptophyta</taxon>
        <taxon>Embryophyta</taxon>
        <taxon>Bryophyta</taxon>
        <taxon>Bryophytina</taxon>
        <taxon>Bryopsida</taxon>
        <taxon>Funariidae</taxon>
        <taxon>Funariales</taxon>
        <taxon>Funariaceae</taxon>
        <taxon>Physcomitrium</taxon>
    </lineage>
</organism>
<proteinExistence type="predicted"/>
<dbReference type="EnsemblPlants" id="Pp3c2_7450V3.2">
    <property type="protein sequence ID" value="PAC:32934414.CDS.1"/>
    <property type="gene ID" value="Pp3c2_7450"/>
</dbReference>
<dbReference type="PaxDb" id="3218-PP1S384_33V6.1"/>
<dbReference type="EMBL" id="ABEU02000002">
    <property type="protein sequence ID" value="PNR59562.1"/>
    <property type="molecule type" value="Genomic_DNA"/>
</dbReference>
<dbReference type="Proteomes" id="UP000006727">
    <property type="component" value="Chromosome 2"/>
</dbReference>
<reference evidence="1 3" key="1">
    <citation type="journal article" date="2008" name="Science">
        <title>The Physcomitrella genome reveals evolutionary insights into the conquest of land by plants.</title>
        <authorList>
            <person name="Rensing S."/>
            <person name="Lang D."/>
            <person name="Zimmer A."/>
            <person name="Terry A."/>
            <person name="Salamov A."/>
            <person name="Shapiro H."/>
            <person name="Nishiyama T."/>
            <person name="Perroud P.-F."/>
            <person name="Lindquist E."/>
            <person name="Kamisugi Y."/>
            <person name="Tanahashi T."/>
            <person name="Sakakibara K."/>
            <person name="Fujita T."/>
            <person name="Oishi K."/>
            <person name="Shin-I T."/>
            <person name="Kuroki Y."/>
            <person name="Toyoda A."/>
            <person name="Suzuki Y."/>
            <person name="Hashimoto A."/>
            <person name="Yamaguchi K."/>
            <person name="Sugano A."/>
            <person name="Kohara Y."/>
            <person name="Fujiyama A."/>
            <person name="Anterola A."/>
            <person name="Aoki S."/>
            <person name="Ashton N."/>
            <person name="Barbazuk W.B."/>
            <person name="Barker E."/>
            <person name="Bennetzen J."/>
            <person name="Bezanilla M."/>
            <person name="Blankenship R."/>
            <person name="Cho S.H."/>
            <person name="Dutcher S."/>
            <person name="Estelle M."/>
            <person name="Fawcett J.A."/>
            <person name="Gundlach H."/>
            <person name="Hanada K."/>
            <person name="Heyl A."/>
            <person name="Hicks K.A."/>
            <person name="Hugh J."/>
            <person name="Lohr M."/>
            <person name="Mayer K."/>
            <person name="Melkozernov A."/>
            <person name="Murata T."/>
            <person name="Nelson D."/>
            <person name="Pils B."/>
            <person name="Prigge M."/>
            <person name="Reiss B."/>
            <person name="Renner T."/>
            <person name="Rombauts S."/>
            <person name="Rushton P."/>
            <person name="Sanderfoot A."/>
            <person name="Schween G."/>
            <person name="Shiu S.-H."/>
            <person name="Stueber K."/>
            <person name="Theodoulou F.L."/>
            <person name="Tu H."/>
            <person name="Van de Peer Y."/>
            <person name="Verrier P.J."/>
            <person name="Waters E."/>
            <person name="Wood A."/>
            <person name="Yang L."/>
            <person name="Cove D."/>
            <person name="Cuming A."/>
            <person name="Hasebe M."/>
            <person name="Lucas S."/>
            <person name="Mishler D.B."/>
            <person name="Reski R."/>
            <person name="Grigoriev I."/>
            <person name="Quatrano R.S."/>
            <person name="Boore J.L."/>
        </authorList>
    </citation>
    <scope>NUCLEOTIDE SEQUENCE [LARGE SCALE GENOMIC DNA]</scope>
    <source>
        <strain evidence="2 3">cv. Gransden 2004</strain>
    </source>
</reference>
<dbReference type="InParanoid" id="A0A2K1L0L6"/>
<keyword evidence="3" id="KW-1185">Reference proteome</keyword>
<dbReference type="Gramene" id="Pp3c2_7450V3.2">
    <property type="protein sequence ID" value="PAC:32934414.CDS.1"/>
    <property type="gene ID" value="Pp3c2_7450"/>
</dbReference>
<reference evidence="2" key="3">
    <citation type="submission" date="2020-12" db="UniProtKB">
        <authorList>
            <consortium name="EnsemblPlants"/>
        </authorList>
    </citation>
    <scope>IDENTIFICATION</scope>
</reference>